<accession>A0AAN5YZ93</accession>
<dbReference type="AlphaFoldDB" id="A0AAN5YZ93"/>
<name>A0AAN5YZ93_FUSAU</name>
<dbReference type="Proteomes" id="UP000537989">
    <property type="component" value="Unassembled WGS sequence"/>
</dbReference>
<evidence type="ECO:0000313" key="1">
    <source>
        <dbReference type="EMBL" id="KAF5228165.1"/>
    </source>
</evidence>
<dbReference type="SUPFAM" id="SSF56112">
    <property type="entry name" value="Protein kinase-like (PK-like)"/>
    <property type="match status" value="1"/>
</dbReference>
<evidence type="ECO:0000313" key="2">
    <source>
        <dbReference type="Proteomes" id="UP000537989"/>
    </source>
</evidence>
<gene>
    <name evidence="1" type="ORF">FAUST_11284</name>
</gene>
<dbReference type="InterPro" id="IPR011009">
    <property type="entry name" value="Kinase-like_dom_sf"/>
</dbReference>
<reference evidence="1 2" key="1">
    <citation type="submission" date="2020-02" db="EMBL/GenBank/DDBJ databases">
        <title>Identification and distribution of gene clusters putatively required for synthesis of sphingolipid metabolism inhibitors in phylogenetically diverse species of the filamentous fungus Fusarium.</title>
        <authorList>
            <person name="Kim H.-S."/>
            <person name="Busman M."/>
            <person name="Brown D.W."/>
            <person name="Divon H."/>
            <person name="Uhlig S."/>
            <person name="Proctor R.H."/>
        </authorList>
    </citation>
    <scope>NUCLEOTIDE SEQUENCE [LARGE SCALE GENOMIC DNA]</scope>
    <source>
        <strain evidence="1 2">NRRL 2903</strain>
    </source>
</reference>
<organism evidence="1 2">
    <name type="scientific">Fusarium austroamericanum</name>
    <dbReference type="NCBI Taxonomy" id="282268"/>
    <lineage>
        <taxon>Eukaryota</taxon>
        <taxon>Fungi</taxon>
        <taxon>Dikarya</taxon>
        <taxon>Ascomycota</taxon>
        <taxon>Pezizomycotina</taxon>
        <taxon>Sordariomycetes</taxon>
        <taxon>Hypocreomycetidae</taxon>
        <taxon>Hypocreales</taxon>
        <taxon>Nectriaceae</taxon>
        <taxon>Fusarium</taxon>
    </lineage>
</organism>
<dbReference type="EMBL" id="JAAMOD010000497">
    <property type="protein sequence ID" value="KAF5228165.1"/>
    <property type="molecule type" value="Genomic_DNA"/>
</dbReference>
<proteinExistence type="predicted"/>
<sequence length="344" mass="38941">MHWRDESPVDSSGCKYDGKNLLDLVRSGKSPFDGVWDVNLLIREVEENLATKVTDIPIMTKGSNNYDFLMKTFNGPNLVARLARGDVNMPAFDGFPIDVQAPEAQFEVACYNLLRQQPKIRVSQLLYHCIPVLHPGPKLSVPQDLDGRRLFVFKESEGKTNTPNGRLYRFVLEHGDFGIHNTTIAKDESGQPLVTSLFDWETACIWPAILSDPLVAAGPVDLITTEDGSSDITRVPKEASTADLTKYQSWASHYIKKLYHDASDYQAAIQAGKDFRYLWYALRDWRGGNSEEFFGDLGAWAEKRIEEHENSWIEALESIYLLRCSLHTSGLQTRFVAVEQCLQY</sequence>
<protein>
    <submittedName>
        <fullName evidence="1">Uncharacterized protein</fullName>
    </submittedName>
</protein>
<comment type="caution">
    <text evidence="1">The sequence shown here is derived from an EMBL/GenBank/DDBJ whole genome shotgun (WGS) entry which is preliminary data.</text>
</comment>
<keyword evidence="2" id="KW-1185">Reference proteome</keyword>